<evidence type="ECO:0000313" key="2">
    <source>
        <dbReference type="Proteomes" id="UP000245444"/>
    </source>
</evidence>
<dbReference type="OrthoDB" id="7997150at2"/>
<keyword evidence="2" id="KW-1185">Reference proteome</keyword>
<dbReference type="EMBL" id="CP029553">
    <property type="protein sequence ID" value="AWN49333.1"/>
    <property type="molecule type" value="Genomic_DNA"/>
</dbReference>
<name>A0A2U8WTD0_9HYPH</name>
<dbReference type="AlphaFoldDB" id="A0A2U8WTD0"/>
<dbReference type="KEGG" id="mtea:DK419_25750"/>
<evidence type="ECO:0000313" key="1">
    <source>
        <dbReference type="EMBL" id="AWN49333.1"/>
    </source>
</evidence>
<accession>A0A2U8WTD0</accession>
<organism evidence="1 2">
    <name type="scientific">Methylobacterium terrae</name>
    <dbReference type="NCBI Taxonomy" id="2202827"/>
    <lineage>
        <taxon>Bacteria</taxon>
        <taxon>Pseudomonadati</taxon>
        <taxon>Pseudomonadota</taxon>
        <taxon>Alphaproteobacteria</taxon>
        <taxon>Hyphomicrobiales</taxon>
        <taxon>Methylobacteriaceae</taxon>
        <taxon>Methylobacterium</taxon>
    </lineage>
</organism>
<dbReference type="RefSeq" id="WP_109961604.1">
    <property type="nucleotide sequence ID" value="NZ_CP029553.1"/>
</dbReference>
<dbReference type="Proteomes" id="UP000245444">
    <property type="component" value="Chromosome"/>
</dbReference>
<gene>
    <name evidence="1" type="ORF">DK419_25750</name>
</gene>
<proteinExistence type="predicted"/>
<sequence>MMDARALLTQVQSNIGATCDRAVRQASLIDTRERDGLPTDRERNVLRGIRVSLGLEYHHEEMLLASLAGEAGDDHPPAPSRRLCHRGAGEDCPLPVRCCATLAAAITPWTHAARAHAPATGPR</sequence>
<reference evidence="1 2" key="1">
    <citation type="submission" date="2018-05" db="EMBL/GenBank/DDBJ databases">
        <title>Complete Genome Sequence of Methylobacterium sp. 17Sr1-28.</title>
        <authorList>
            <person name="Srinivasan S."/>
        </authorList>
    </citation>
    <scope>NUCLEOTIDE SEQUENCE [LARGE SCALE GENOMIC DNA]</scope>
    <source>
        <strain evidence="1 2">17Sr1-28</strain>
    </source>
</reference>
<protein>
    <submittedName>
        <fullName evidence="1">Uncharacterized protein</fullName>
    </submittedName>
</protein>